<dbReference type="RefSeq" id="WP_137272017.1">
    <property type="nucleotide sequence ID" value="NZ_QGAL01000001.1"/>
</dbReference>
<accession>A0AB38PAD2</accession>
<proteinExistence type="predicted"/>
<reference evidence="1 2" key="1">
    <citation type="journal article" date="2019" name="Sci. Rep.">
        <title>Differences in resource use lead to coexistence of seed-transmitted microbial populations.</title>
        <authorList>
            <person name="Torres-Cortes G."/>
            <person name="Garcia B.J."/>
            <person name="Compant S."/>
            <person name="Rezki S."/>
            <person name="Jones P."/>
            <person name="Preveaux A."/>
            <person name="Briand M."/>
            <person name="Roulet A."/>
            <person name="Bouchez O."/>
            <person name="Jacobson D."/>
            <person name="Barret M."/>
        </authorList>
    </citation>
    <scope>NUCLEOTIDE SEQUENCE [LARGE SCALE GENOMIC DNA]</scope>
    <source>
        <strain evidence="1 2">CFBP13530</strain>
    </source>
</reference>
<evidence type="ECO:0008006" key="3">
    <source>
        <dbReference type="Google" id="ProtNLM"/>
    </source>
</evidence>
<dbReference type="Proteomes" id="UP000306327">
    <property type="component" value="Unassembled WGS sequence"/>
</dbReference>
<evidence type="ECO:0000313" key="1">
    <source>
        <dbReference type="EMBL" id="TKK23464.1"/>
    </source>
</evidence>
<sequence>MLLCIHTVNECLWSGTTPRTAEIHAAFVAAIELNPKGYRYLRTDTFIQKLRGFNWHYTREDANAWIERYQKDFADKTTDGSDNRYWILRNMGRVQ</sequence>
<comment type="caution">
    <text evidence="1">The sequence shown here is derived from an EMBL/GenBank/DDBJ whole genome shotgun (WGS) entry which is preliminary data.</text>
</comment>
<protein>
    <recommendedName>
        <fullName evidence="3">DNA polymerase V</fullName>
    </recommendedName>
</protein>
<dbReference type="EMBL" id="QGAL01000001">
    <property type="protein sequence ID" value="TKK23464.1"/>
    <property type="molecule type" value="Genomic_DNA"/>
</dbReference>
<dbReference type="AlphaFoldDB" id="A0AB38PAD2"/>
<gene>
    <name evidence="1" type="ORF">EcCFBP13530_04735</name>
</gene>
<name>A0AB38PAD2_9ENTR</name>
<organism evidence="1 2">
    <name type="scientific">Enterobacter cancerogenus</name>
    <dbReference type="NCBI Taxonomy" id="69218"/>
    <lineage>
        <taxon>Bacteria</taxon>
        <taxon>Pseudomonadati</taxon>
        <taxon>Pseudomonadota</taxon>
        <taxon>Gammaproteobacteria</taxon>
        <taxon>Enterobacterales</taxon>
        <taxon>Enterobacteriaceae</taxon>
        <taxon>Enterobacter</taxon>
        <taxon>Enterobacter cloacae complex</taxon>
    </lineage>
</organism>
<evidence type="ECO:0000313" key="2">
    <source>
        <dbReference type="Proteomes" id="UP000306327"/>
    </source>
</evidence>